<dbReference type="GO" id="GO:0005741">
    <property type="term" value="C:mitochondrial outer membrane"/>
    <property type="evidence" value="ECO:0007669"/>
    <property type="project" value="TreeGrafter"/>
</dbReference>
<keyword evidence="3" id="KW-1133">Transmembrane helix</keyword>
<keyword evidence="8" id="KW-1185">Reference proteome</keyword>
<evidence type="ECO:0000256" key="4">
    <source>
        <dbReference type="ARBA" id="ARBA00023136"/>
    </source>
</evidence>
<dbReference type="PANTHER" id="PTHR37278">
    <property type="entry name" value="AUTOPHAGY-RELATED PROTEIN 33-RELATED"/>
    <property type="match status" value="1"/>
</dbReference>
<dbReference type="GO" id="GO:0016236">
    <property type="term" value="P:macroautophagy"/>
    <property type="evidence" value="ECO:0007669"/>
    <property type="project" value="TreeGrafter"/>
</dbReference>
<evidence type="ECO:0000256" key="1">
    <source>
        <dbReference type="ARBA" id="ARBA00004141"/>
    </source>
</evidence>
<evidence type="ECO:0000256" key="2">
    <source>
        <dbReference type="ARBA" id="ARBA00022692"/>
    </source>
</evidence>
<evidence type="ECO:0000256" key="5">
    <source>
        <dbReference type="ARBA" id="ARBA00038013"/>
    </source>
</evidence>
<reference evidence="7 8" key="1">
    <citation type="journal article" date="2017" name="G3 (Bethesda)">
        <title>First Draft Genome Sequence of the Pathogenic Fungus Lomentospora prolificans (Formerly Scedosporium prolificans).</title>
        <authorList>
            <person name="Luo R."/>
            <person name="Zimin A."/>
            <person name="Workman R."/>
            <person name="Fan Y."/>
            <person name="Pertea G."/>
            <person name="Grossman N."/>
            <person name="Wear M.P."/>
            <person name="Jia B."/>
            <person name="Miller H."/>
            <person name="Casadevall A."/>
            <person name="Timp W."/>
            <person name="Zhang S.X."/>
            <person name="Salzberg S.L."/>
        </authorList>
    </citation>
    <scope>NUCLEOTIDE SEQUENCE [LARGE SCALE GENOMIC DNA]</scope>
    <source>
        <strain evidence="7 8">JHH-5317</strain>
    </source>
</reference>
<proteinExistence type="inferred from homology"/>
<feature type="region of interest" description="Disordered" evidence="6">
    <location>
        <begin position="18"/>
        <end position="99"/>
    </location>
</feature>
<dbReference type="AlphaFoldDB" id="A0A2N3NE36"/>
<dbReference type="OrthoDB" id="5336366at2759"/>
<evidence type="ECO:0000313" key="7">
    <source>
        <dbReference type="EMBL" id="PKS10622.1"/>
    </source>
</evidence>
<name>A0A2N3NE36_9PEZI</name>
<comment type="caution">
    <text evidence="7">The sequence shown here is derived from an EMBL/GenBank/DDBJ whole genome shotgun (WGS) entry which is preliminary data.</text>
</comment>
<accession>A0A2N3NE36</accession>
<keyword evidence="4" id="KW-0472">Membrane</keyword>
<dbReference type="InterPro" id="IPR051668">
    <property type="entry name" value="ATG33"/>
</dbReference>
<keyword evidence="2" id="KW-0812">Transmembrane</keyword>
<evidence type="ECO:0000256" key="6">
    <source>
        <dbReference type="SAM" id="MobiDB-lite"/>
    </source>
</evidence>
<dbReference type="EMBL" id="NLAX01000008">
    <property type="protein sequence ID" value="PKS10622.1"/>
    <property type="molecule type" value="Genomic_DNA"/>
</dbReference>
<feature type="compositionally biased region" description="Low complexity" evidence="6">
    <location>
        <begin position="30"/>
        <end position="50"/>
    </location>
</feature>
<evidence type="ECO:0000256" key="3">
    <source>
        <dbReference type="ARBA" id="ARBA00022989"/>
    </source>
</evidence>
<dbReference type="Proteomes" id="UP000233524">
    <property type="component" value="Unassembled WGS sequence"/>
</dbReference>
<dbReference type="InParanoid" id="A0A2N3NE36"/>
<dbReference type="GO" id="GO:0000422">
    <property type="term" value="P:autophagy of mitochondrion"/>
    <property type="evidence" value="ECO:0007669"/>
    <property type="project" value="TreeGrafter"/>
</dbReference>
<protein>
    <submittedName>
        <fullName evidence="7">Uncharacterized protein</fullName>
    </submittedName>
</protein>
<dbReference type="VEuPathDB" id="FungiDB:jhhlp_002377"/>
<comment type="similarity">
    <text evidence="5">Belongs to the ATG33 family.</text>
</comment>
<comment type="subcellular location">
    <subcellularLocation>
        <location evidence="1">Membrane</location>
        <topology evidence="1">Multi-pass membrane protein</topology>
    </subcellularLocation>
</comment>
<sequence length="136" mass="14198">MASKRVSALKFVGTVSVGLLTPLPPPSPRLAPLSSADLPPRRQASSSSTPSSPPRRRQQRPLEASYDVLGDMHSDGGSASVSGEDADDDQAAAQQQNGEEVTADIEIFLKERLVQTSLAALSFVISVVGIWGDGAA</sequence>
<dbReference type="PANTHER" id="PTHR37278:SF1">
    <property type="entry name" value="AUTOPHAGY-RELATED PROTEIN 33-RELATED"/>
    <property type="match status" value="1"/>
</dbReference>
<gene>
    <name evidence="7" type="ORF">jhhlp_002377</name>
</gene>
<organism evidence="7 8">
    <name type="scientific">Lomentospora prolificans</name>
    <dbReference type="NCBI Taxonomy" id="41688"/>
    <lineage>
        <taxon>Eukaryota</taxon>
        <taxon>Fungi</taxon>
        <taxon>Dikarya</taxon>
        <taxon>Ascomycota</taxon>
        <taxon>Pezizomycotina</taxon>
        <taxon>Sordariomycetes</taxon>
        <taxon>Hypocreomycetidae</taxon>
        <taxon>Microascales</taxon>
        <taxon>Microascaceae</taxon>
        <taxon>Lomentospora</taxon>
    </lineage>
</organism>
<evidence type="ECO:0000313" key="8">
    <source>
        <dbReference type="Proteomes" id="UP000233524"/>
    </source>
</evidence>